<evidence type="ECO:0000313" key="3">
    <source>
        <dbReference type="Proteomes" id="UP000284651"/>
    </source>
</evidence>
<gene>
    <name evidence="2" type="ORF">DWV56_05410</name>
</gene>
<dbReference type="AlphaFoldDB" id="A0A413CVC6"/>
<feature type="coiled-coil region" evidence="1">
    <location>
        <begin position="5"/>
        <end position="82"/>
    </location>
</feature>
<evidence type="ECO:0000313" key="2">
    <source>
        <dbReference type="EMBL" id="RGW75384.1"/>
    </source>
</evidence>
<keyword evidence="1" id="KW-0175">Coiled coil</keyword>
<protein>
    <submittedName>
        <fullName evidence="2">Uncharacterized protein</fullName>
    </submittedName>
</protein>
<proteinExistence type="predicted"/>
<accession>A0A413CVC6</accession>
<dbReference type="RefSeq" id="WP_118357175.1">
    <property type="nucleotide sequence ID" value="NZ_QSAT01000013.1"/>
</dbReference>
<name>A0A413CVC6_9FIRM</name>
<evidence type="ECO:0000256" key="1">
    <source>
        <dbReference type="SAM" id="Coils"/>
    </source>
</evidence>
<organism evidence="2 3">
    <name type="scientific">Holdemanella biformis</name>
    <dbReference type="NCBI Taxonomy" id="1735"/>
    <lineage>
        <taxon>Bacteria</taxon>
        <taxon>Bacillati</taxon>
        <taxon>Bacillota</taxon>
        <taxon>Erysipelotrichia</taxon>
        <taxon>Erysipelotrichales</taxon>
        <taxon>Erysipelotrichaceae</taxon>
        <taxon>Holdemanella</taxon>
    </lineage>
</organism>
<dbReference type="EMBL" id="QSAT01000013">
    <property type="protein sequence ID" value="RGW75384.1"/>
    <property type="molecule type" value="Genomic_DNA"/>
</dbReference>
<reference evidence="2 3" key="1">
    <citation type="submission" date="2018-08" db="EMBL/GenBank/DDBJ databases">
        <title>A genome reference for cultivated species of the human gut microbiota.</title>
        <authorList>
            <person name="Zou Y."/>
            <person name="Xue W."/>
            <person name="Luo G."/>
        </authorList>
    </citation>
    <scope>NUCLEOTIDE SEQUENCE [LARGE SCALE GENOMIC DNA]</scope>
    <source>
        <strain evidence="2 3">AF10-31</strain>
    </source>
</reference>
<sequence>MSLNMDELNRKIEENLKLQEEMKKQLAEMEEIKKNLLNSELQGLMDKRKELLSEKDKSKATLNSLKNEKSILEEKILKEDEHYNSILKELDSLDDKIAGVSDMGYASNKEEAVSEKKTTPEPMIEPVVENIPEEVVEEKAPTKTEMHEIPKQPESIFEEAVKAAKSNDNTGVRYSNTFSGLKKYDEELYYFVDGLERSAEYSFNETFTKLGNFLDLFTNKILAKNNVNISAVVQNKMTTVDKLTAKINYIISNQIITVPADNVSYKCAACDEYIKTNCFTFLMMLYKTAVLPKEQLRNSYPIYNDEVMTKCLKCILFVLNRFYVA</sequence>
<comment type="caution">
    <text evidence="2">The sequence shown here is derived from an EMBL/GenBank/DDBJ whole genome shotgun (WGS) entry which is preliminary data.</text>
</comment>
<dbReference type="Proteomes" id="UP000284651">
    <property type="component" value="Unassembled WGS sequence"/>
</dbReference>